<dbReference type="Proteomes" id="UP000623678">
    <property type="component" value="Unassembled WGS sequence"/>
</dbReference>
<keyword evidence="8" id="KW-0032">Aminotransferase</keyword>
<comment type="similarity">
    <text evidence="2">Belongs to the class-V pyridoxal-phosphate-dependent aminotransferase family. Csd subfamily.</text>
</comment>
<keyword evidence="9" id="KW-1185">Reference proteome</keyword>
<dbReference type="PIRSF" id="PIRSF005572">
    <property type="entry name" value="NifS"/>
    <property type="match status" value="1"/>
</dbReference>
<dbReference type="NCBIfam" id="TIGR01977">
    <property type="entry name" value="am_tr_V_EF2568"/>
    <property type="match status" value="1"/>
</dbReference>
<dbReference type="PROSITE" id="PS00595">
    <property type="entry name" value="AA_TRANSFER_CLASS_5"/>
    <property type="match status" value="1"/>
</dbReference>
<dbReference type="InterPro" id="IPR010969">
    <property type="entry name" value="Cys_dSase-rel_unknwn_funct"/>
</dbReference>
<dbReference type="InterPro" id="IPR015421">
    <property type="entry name" value="PyrdxlP-dep_Trfase_major"/>
</dbReference>
<dbReference type="RefSeq" id="WP_262394029.1">
    <property type="nucleotide sequence ID" value="NZ_JACRTD010000001.1"/>
</dbReference>
<dbReference type="InterPro" id="IPR020578">
    <property type="entry name" value="Aminotrans_V_PyrdxlP_BS"/>
</dbReference>
<evidence type="ECO:0000256" key="2">
    <source>
        <dbReference type="ARBA" id="ARBA00010447"/>
    </source>
</evidence>
<gene>
    <name evidence="8" type="ORF">H8705_01085</name>
</gene>
<proteinExistence type="inferred from homology"/>
<dbReference type="InterPro" id="IPR016454">
    <property type="entry name" value="Cysteine_dSase"/>
</dbReference>
<feature type="domain" description="Aminotransferase class V" evidence="7">
    <location>
        <begin position="2"/>
        <end position="367"/>
    </location>
</feature>
<evidence type="ECO:0000256" key="1">
    <source>
        <dbReference type="ARBA" id="ARBA00001933"/>
    </source>
</evidence>
<evidence type="ECO:0000259" key="7">
    <source>
        <dbReference type="Pfam" id="PF00266"/>
    </source>
</evidence>
<sequence length="385" mass="41345">MIYFDNGATTYPKPACVRAAVMSYFSQYGANPGRGGHDMSLATARQLYETRTKAAKLFGAKEPEHVVFTMNCTHALNAAIKGILQFGDHVIISDLEHNAVLRPVHGMAAQGAITYTVVKADLHSEENTVAAFRNAIRPNTKLIAVTHGSNVFGIKMPIEKLAAMSRLYGVYFLVDAAQTAGCEPIHMQNMGIDFLAVAGHKGLYGPTGTGLLITPHGEKLNTLMEGGTGSMSMEPFQPDFMPDRLEAGTVNTMGIIGLGAGLGFVLGMGVENIARQEMKVTSAVYQNLSKIEEVILYTPKPQYGKSLPVISFNVEGYTSEETTALLNEKGFALRGGLHCAPLAHKKMGTEKIGTARVSIGAFNNCEQAVELANAVKSFIANKKKD</sequence>
<dbReference type="InterPro" id="IPR015422">
    <property type="entry name" value="PyrdxlP-dep_Trfase_small"/>
</dbReference>
<evidence type="ECO:0000256" key="4">
    <source>
        <dbReference type="ARBA" id="ARBA00022898"/>
    </source>
</evidence>
<dbReference type="GO" id="GO:0008483">
    <property type="term" value="F:transaminase activity"/>
    <property type="evidence" value="ECO:0007669"/>
    <property type="project" value="UniProtKB-KW"/>
</dbReference>
<evidence type="ECO:0000256" key="5">
    <source>
        <dbReference type="ARBA" id="ARBA00050776"/>
    </source>
</evidence>
<protein>
    <recommendedName>
        <fullName evidence="3">cysteine desulfurase</fullName>
        <ecNumber evidence="3">2.8.1.7</ecNumber>
    </recommendedName>
</protein>
<dbReference type="InterPro" id="IPR000192">
    <property type="entry name" value="Aminotrans_V_dom"/>
</dbReference>
<keyword evidence="8" id="KW-0808">Transferase</keyword>
<evidence type="ECO:0000256" key="3">
    <source>
        <dbReference type="ARBA" id="ARBA00012239"/>
    </source>
</evidence>
<comment type="cofactor">
    <cofactor evidence="1 6">
        <name>pyridoxal 5'-phosphate</name>
        <dbReference type="ChEBI" id="CHEBI:597326"/>
    </cofactor>
</comment>
<dbReference type="PANTHER" id="PTHR43586:SF4">
    <property type="entry name" value="ISOPENICILLIN N EPIMERASE"/>
    <property type="match status" value="1"/>
</dbReference>
<comment type="caution">
    <text evidence="8">The sequence shown here is derived from an EMBL/GenBank/DDBJ whole genome shotgun (WGS) entry which is preliminary data.</text>
</comment>
<dbReference type="Pfam" id="PF00266">
    <property type="entry name" value="Aminotran_5"/>
    <property type="match status" value="1"/>
</dbReference>
<dbReference type="SUPFAM" id="SSF53383">
    <property type="entry name" value="PLP-dependent transferases"/>
    <property type="match status" value="1"/>
</dbReference>
<evidence type="ECO:0000313" key="8">
    <source>
        <dbReference type="EMBL" id="MBC8584178.1"/>
    </source>
</evidence>
<dbReference type="InterPro" id="IPR015424">
    <property type="entry name" value="PyrdxlP-dep_Trfase"/>
</dbReference>
<organism evidence="8 9">
    <name type="scientific">Youxingia wuxianensis</name>
    <dbReference type="NCBI Taxonomy" id="2763678"/>
    <lineage>
        <taxon>Bacteria</taxon>
        <taxon>Bacillati</taxon>
        <taxon>Bacillota</taxon>
        <taxon>Clostridia</taxon>
        <taxon>Eubacteriales</taxon>
        <taxon>Oscillospiraceae</taxon>
        <taxon>Youxingia</taxon>
    </lineage>
</organism>
<dbReference type="EMBL" id="JACRTD010000001">
    <property type="protein sequence ID" value="MBC8584178.1"/>
    <property type="molecule type" value="Genomic_DNA"/>
</dbReference>
<accession>A0A926EIW0</accession>
<evidence type="ECO:0000256" key="6">
    <source>
        <dbReference type="RuleBase" id="RU004504"/>
    </source>
</evidence>
<dbReference type="EC" id="2.8.1.7" evidence="3"/>
<evidence type="ECO:0000313" key="9">
    <source>
        <dbReference type="Proteomes" id="UP000623678"/>
    </source>
</evidence>
<name>A0A926EIW0_9FIRM</name>
<dbReference type="AlphaFoldDB" id="A0A926EIW0"/>
<dbReference type="PANTHER" id="PTHR43586">
    <property type="entry name" value="CYSTEINE DESULFURASE"/>
    <property type="match status" value="1"/>
</dbReference>
<keyword evidence="4" id="KW-0663">Pyridoxal phosphate</keyword>
<dbReference type="GO" id="GO:0031071">
    <property type="term" value="F:cysteine desulfurase activity"/>
    <property type="evidence" value="ECO:0007669"/>
    <property type="project" value="UniProtKB-EC"/>
</dbReference>
<dbReference type="Gene3D" id="3.40.640.10">
    <property type="entry name" value="Type I PLP-dependent aspartate aminotransferase-like (Major domain)"/>
    <property type="match status" value="1"/>
</dbReference>
<dbReference type="Gene3D" id="3.90.1150.10">
    <property type="entry name" value="Aspartate Aminotransferase, domain 1"/>
    <property type="match status" value="1"/>
</dbReference>
<comment type="catalytic activity">
    <reaction evidence="5">
        <text>(sulfur carrier)-H + L-cysteine = (sulfur carrier)-SH + L-alanine</text>
        <dbReference type="Rhea" id="RHEA:43892"/>
        <dbReference type="Rhea" id="RHEA-COMP:14737"/>
        <dbReference type="Rhea" id="RHEA-COMP:14739"/>
        <dbReference type="ChEBI" id="CHEBI:29917"/>
        <dbReference type="ChEBI" id="CHEBI:35235"/>
        <dbReference type="ChEBI" id="CHEBI:57972"/>
        <dbReference type="ChEBI" id="CHEBI:64428"/>
        <dbReference type="EC" id="2.8.1.7"/>
    </reaction>
</comment>
<reference evidence="8" key="1">
    <citation type="submission" date="2020-08" db="EMBL/GenBank/DDBJ databases">
        <title>Genome public.</title>
        <authorList>
            <person name="Liu C."/>
            <person name="Sun Q."/>
        </authorList>
    </citation>
    <scope>NUCLEOTIDE SEQUENCE</scope>
    <source>
        <strain evidence="8">NSJ-64</strain>
    </source>
</reference>